<evidence type="ECO:0000313" key="3">
    <source>
        <dbReference type="EMBL" id="AXE28167.1"/>
    </source>
</evidence>
<organism evidence="3 4">
    <name type="scientific">Streptomyces globosus</name>
    <dbReference type="NCBI Taxonomy" id="68209"/>
    <lineage>
        <taxon>Bacteria</taxon>
        <taxon>Bacillati</taxon>
        <taxon>Actinomycetota</taxon>
        <taxon>Actinomycetes</taxon>
        <taxon>Kitasatosporales</taxon>
        <taxon>Streptomycetaceae</taxon>
        <taxon>Streptomyces</taxon>
    </lineage>
</organism>
<dbReference type="NCBIfam" id="TIGR03891">
    <property type="entry name" value="thiopep_ocin"/>
    <property type="match status" value="1"/>
</dbReference>
<accession>A0A344UB96</accession>
<dbReference type="Proteomes" id="UP000252004">
    <property type="component" value="Plasmid unnamed2"/>
</dbReference>
<keyword evidence="3" id="KW-0614">Plasmid</keyword>
<dbReference type="KEGG" id="sgz:C0216_32285"/>
<feature type="domain" description="Lantibiotic dehydratase N-terminal" evidence="1">
    <location>
        <begin position="45"/>
        <end position="683"/>
    </location>
</feature>
<dbReference type="Pfam" id="PF14028">
    <property type="entry name" value="Lant_dehydr_C"/>
    <property type="match status" value="1"/>
</dbReference>
<protein>
    <submittedName>
        <fullName evidence="3">Bacteriocin biosynthesis protein</fullName>
    </submittedName>
</protein>
<feature type="domain" description="Thiopeptide-type bacteriocin biosynthesis" evidence="2">
    <location>
        <begin position="746"/>
        <end position="993"/>
    </location>
</feature>
<reference evidence="3 4" key="1">
    <citation type="submission" date="2018-01" db="EMBL/GenBank/DDBJ databases">
        <title>Draft genome Sequence of streptomyces globosus LZH-48.</title>
        <authorList>
            <person name="Ran K."/>
            <person name="Li Z."/>
            <person name="Wei S."/>
            <person name="Dong R."/>
        </authorList>
    </citation>
    <scope>NUCLEOTIDE SEQUENCE [LARGE SCALE GENOMIC DNA]</scope>
    <source>
        <strain evidence="3 4">LZH-48</strain>
        <plasmid evidence="3 4">unnamed2</plasmid>
    </source>
</reference>
<dbReference type="EMBL" id="CP030864">
    <property type="protein sequence ID" value="AXE28167.1"/>
    <property type="molecule type" value="Genomic_DNA"/>
</dbReference>
<dbReference type="Pfam" id="PF04738">
    <property type="entry name" value="Lant_dehydr_N"/>
    <property type="match status" value="1"/>
</dbReference>
<dbReference type="InterPro" id="IPR023809">
    <property type="entry name" value="Thiopep_bacteriocin_synth_dom"/>
</dbReference>
<proteinExistence type="predicted"/>
<geneLocation type="plasmid" evidence="3 4">
    <name>unnamed2</name>
</geneLocation>
<gene>
    <name evidence="3" type="ORF">C0216_32285</name>
</gene>
<name>A0A344UB96_9ACTN</name>
<dbReference type="OrthoDB" id="1273722at2"/>
<dbReference type="AlphaFoldDB" id="A0A344UB96"/>
<evidence type="ECO:0000259" key="2">
    <source>
        <dbReference type="Pfam" id="PF14028"/>
    </source>
</evidence>
<dbReference type="InterPro" id="IPR006827">
    <property type="entry name" value="Lant_deHydtase_N"/>
</dbReference>
<keyword evidence="4" id="KW-1185">Reference proteome</keyword>
<sequence>MYEALDAALLRATARPLTDALPPWPDLAQDDVPAWTAWITEVWSDEAASAAVEVASPLLADAVRGVISGKVARPRPVRRAVVSLMRYLLRSRYRATPFGLFAGPAPIRTGASGHARWGAHHRIDVRADAEWLAAAIASLENIPGILQLLPVVADPTHVIRGAKVTVPHQPGKEGPVEKTMRRTKAIETILALAASPITVAEIIDKLHGDYPTTPVEIVENTVRGLISHRILLTSLRAPMTCDDPLDHLVQQLDLLRADRIPAAAAIVAELRRIRRLLRRHLASPPAAQRDIRDEATRRMTAVTGVATRTLVVTSRPDCDVRLPAAVAREAQTALAAIARISPYPAGPPAWQDYRTRFLERYSMGALVPVRDLTDPNIGLGFPAGYRGSVLKRPVLATTRRDEHLLALAQDAAQTNRREIALTREDLDALTVGSLWQVPAHVELCFSVHAPSLHALNDGRFELSIVGLSLAAGTTTGRFLPLLEPDDRERMQRVYTDLPTLTEAADRAQVSSPPLRLRTQNVSRSPAVVPHLLSLGEHNPVANLDLDDLGVGADSRRLYLASLSTGRIIEPSVMNAVEPTNATHPLVRFVTEVHRSHTAVLAPFAWGAASSLPFLPEVRIGRTILSPACWRLRHHELARDGAERWPHRFEHWRAVYGVPRTVFLGTDDQRLRLDLADLAHQQLLRLELERTRRVTVHEAPPEAAYGWLGRAHEVTMPFVATQRPVRRPTPTTVVPRGEGRLPGASPWTFLKLYSHPARATELLTAALPTLMDTWDPQPAWWFTRYSDPDPHLRIRIQLPGAAAFGDVAQAVGAWAAQLRLDGLLRRVQWDTDEPETGRYGTGRLLAAAEQVFIADSAAARAQMKLRIPAELAPAVTAASFHDIATVLAGSTDAARVWLLSVLPQAEGAAPPRAVQTSALYLAAPDRSGLLEVPGGSVLIDAWARRRAALESYRDDLSAAGRDPLDVLPSLLHMHHNRAAGLDPEGEADCRRLARTIAVQSTARAEGAR</sequence>
<evidence type="ECO:0000259" key="1">
    <source>
        <dbReference type="Pfam" id="PF04738"/>
    </source>
</evidence>
<evidence type="ECO:0000313" key="4">
    <source>
        <dbReference type="Proteomes" id="UP000252004"/>
    </source>
</evidence>